<sequence>MLKRIVITLSILGVLYIPLRMLITTSSLKEIQGTIKEVRPSSTRIPYYTFTLNEYPCSFYNKGNGTLSLLKDAPETQKKAVSLMIKNNDTSLLQHKTSVFYFAFNQKNKLIDVYYSIVRLGVLPHFITLFFYFLILLFNILGAYLLPKQDIFSKFIKLYLLMILLLMFL</sequence>
<keyword evidence="3" id="KW-1185">Reference proteome</keyword>
<protein>
    <submittedName>
        <fullName evidence="2">Uncharacterized protein</fullName>
    </submittedName>
</protein>
<accession>A0A1N7QQE4</accession>
<keyword evidence="1" id="KW-0812">Transmembrane</keyword>
<dbReference type="AlphaFoldDB" id="A0A1N7QQE4"/>
<proteinExistence type="predicted"/>
<keyword evidence="1" id="KW-1133">Transmembrane helix</keyword>
<evidence type="ECO:0000313" key="3">
    <source>
        <dbReference type="Proteomes" id="UP000186744"/>
    </source>
</evidence>
<gene>
    <name evidence="2" type="ORF">SAMN05421786_11452</name>
</gene>
<feature type="transmembrane region" description="Helical" evidence="1">
    <location>
        <begin position="151"/>
        <end position="168"/>
    </location>
</feature>
<evidence type="ECO:0000313" key="2">
    <source>
        <dbReference type="EMBL" id="SIT25112.1"/>
    </source>
</evidence>
<dbReference type="STRING" id="373668.SAMN05421786_11452"/>
<dbReference type="Proteomes" id="UP000186744">
    <property type="component" value="Unassembled WGS sequence"/>
</dbReference>
<organism evidence="2 3">
    <name type="scientific">Chryseobacterium ureilyticum</name>
    <dbReference type="NCBI Taxonomy" id="373668"/>
    <lineage>
        <taxon>Bacteria</taxon>
        <taxon>Pseudomonadati</taxon>
        <taxon>Bacteroidota</taxon>
        <taxon>Flavobacteriia</taxon>
        <taxon>Flavobacteriales</taxon>
        <taxon>Weeksellaceae</taxon>
        <taxon>Chryseobacterium group</taxon>
        <taxon>Chryseobacterium</taxon>
    </lineage>
</organism>
<feature type="transmembrane region" description="Helical" evidence="1">
    <location>
        <begin position="126"/>
        <end position="145"/>
    </location>
</feature>
<feature type="transmembrane region" description="Helical" evidence="1">
    <location>
        <begin position="6"/>
        <end position="23"/>
    </location>
</feature>
<dbReference type="RefSeq" id="WP_139329342.1">
    <property type="nucleotide sequence ID" value="NZ_FTOL01000014.1"/>
</dbReference>
<name>A0A1N7QQE4_9FLAO</name>
<dbReference type="EMBL" id="FTOL01000014">
    <property type="protein sequence ID" value="SIT25112.1"/>
    <property type="molecule type" value="Genomic_DNA"/>
</dbReference>
<reference evidence="3" key="1">
    <citation type="submission" date="2017-01" db="EMBL/GenBank/DDBJ databases">
        <authorList>
            <person name="Varghese N."/>
            <person name="Submissions S."/>
        </authorList>
    </citation>
    <scope>NUCLEOTIDE SEQUENCE [LARGE SCALE GENOMIC DNA]</scope>
    <source>
        <strain evidence="3">DSM 18017</strain>
    </source>
</reference>
<dbReference type="OrthoDB" id="1258521at2"/>
<evidence type="ECO:0000256" key="1">
    <source>
        <dbReference type="SAM" id="Phobius"/>
    </source>
</evidence>
<keyword evidence="1" id="KW-0472">Membrane</keyword>